<evidence type="ECO:0000259" key="12">
    <source>
        <dbReference type="Pfam" id="PF05662"/>
    </source>
</evidence>
<keyword evidence="9" id="KW-0472">Membrane</keyword>
<dbReference type="Pfam" id="PF03895">
    <property type="entry name" value="YadA_anchor"/>
    <property type="match status" value="1"/>
</dbReference>
<sequence length="1502" mass="143508">MNRIYRLVWSDARRAWVPASELSSPRHRVARQMGFLPAVRALLVTGMALCALAYHSASHAEGVDDAKLNDLMGLVAKYENPPARTAPVAASVQLSSLGNHAAVSVPAGTEAGMSSTSSSASVRRKAMVAGVRVKGGVPIVPTVQQMNSGVAIPADLGSRVGAISGGAGVAALGQGLASAILPSSNEAADRNRSVVLATQANVTSSLVDNRAPALVGADGLVHLGTPVDATVGAHAAVLASNGDLVDAHGHVGVSVPVLSSTPLVNADVNLHVGGQLTSALGPVLQPVTGGLGSGSVSGVASTLPAAVDSVNHAVNGVVGGVTAGTPLAGVTAAVLPPVESTLHNVATTLAGAGTGSGLGGALGTNGLVSPLPAAVDGVNHAVNGVVGGVTAGTPLAGATGAVLPPVESTLHNVATTLAGAGTGSGLGGVLGTNGLVSTLPATADGVNHAVNGVVGGVTAGTPLAGVTGAVLPPVESTLHNVATALTSAGAGSGLGGVLGAGNGLGGVVSDVTSTVGKVLQPVTGGSAGLGNVTGLVSNLPATVSGVTHTVSGLVGGATAGTPLGGTVSGVVQPVVSTVNGVVGTVAGVGNGSGLGGVLGSGNGLGGVVSGVTSTVGHVLQPATGGNSGLGQVGNVVSGVTSTLGAVLNPVTTGGPLGAISNLPSTLNGVSNTVTGIVGGATAGTPLAGTVNGVLQPVTGALNNVVGAVAGTASGSGLGGVLGSSDASLGKVLPDADKTVGDLTSTVGAVLSQPNGAGLASVLGQDGTASSLLGNLTNTAADTVNSVPGVQLGATGNGQSSGQNLIGAIPGASNLVGKALPSVASLLGATPATPVTSASGTGSSAAAVPVVPAPSATPTGLIVGNGGVVGTAGQLLGSSGNSLFTNTNGYVTNGGLQVNAANFTQGYQVVSVAGIPLVNATPVGTVLTTVGGATLGGTGSNSHLTLIGSVSSDSYITNINNGAAGGLLGLALPNSAPAWASTCANVLGVVQASCWAVNAAQDYQVLMGDGATANGSKEVVIGTNASHTLPAVTAAAAFPGNGANDPNDPSGVPTDDYNARLGHSVVIGDSATGTANAQTIIGANATASVANSVALGYASSAARGAQSGYVAYGMSTLQNSAGEVSIGAPGQERQITNVAAGSALTDAVNLAQLEAVSFATGNAVQYDDVTHATVTMDNTSSTDGGVTGGTTLSNLHQGIIGATSTQAINGSQMWHWTQDTTNVYSNTSLYNAIQNIKPGGTTINNGTSVKYFNVNSALADSSATGANSIAAGPAATASGSNAVAVGNGANASADNAVALGSGSVADRANTVSVGSAGGERQITNVAAGSAATDAVNLGQMQASINTSTQGTVRYDTNTDGSTNYSSVTLGNGNAGTTIHNVANGVATSDAANVGQLNAGIQQAQNWAQNYTDQRFDQLNGQIQNVGNRANAGIAAGMAMAGLPQSYEPGRSMAAVAAGTFRGESSIAVGVSTISQGGRWVYKLTGSADTRGDAGFSIGAGMQW</sequence>
<dbReference type="Pfam" id="PF13018">
    <property type="entry name" value="ESPR"/>
    <property type="match status" value="1"/>
</dbReference>
<feature type="domain" description="Trimeric autotransporter adhesin YadA-like stalk" evidence="12">
    <location>
        <begin position="1320"/>
        <end position="1360"/>
    </location>
</feature>
<evidence type="ECO:0000256" key="7">
    <source>
        <dbReference type="ARBA" id="ARBA00022729"/>
    </source>
</evidence>
<dbReference type="SUPFAM" id="SSF54523">
    <property type="entry name" value="Pili subunits"/>
    <property type="match status" value="1"/>
</dbReference>
<dbReference type="InterPro" id="IPR045584">
    <property type="entry name" value="Pilin-like"/>
</dbReference>
<evidence type="ECO:0000256" key="6">
    <source>
        <dbReference type="ARBA" id="ARBA00022692"/>
    </source>
</evidence>
<evidence type="ECO:0000256" key="8">
    <source>
        <dbReference type="ARBA" id="ARBA00022927"/>
    </source>
</evidence>
<feature type="domain" description="Trimeric autotransporter adhesin YadA-like C-terminal membrane anchor" evidence="11">
    <location>
        <begin position="1442"/>
        <end position="1502"/>
    </location>
</feature>
<evidence type="ECO:0000256" key="9">
    <source>
        <dbReference type="ARBA" id="ARBA00023136"/>
    </source>
</evidence>
<feature type="domain" description="Trimeric autotransporter adhesin YadA-like stalk" evidence="12">
    <location>
        <begin position="1133"/>
        <end position="1162"/>
    </location>
</feature>
<dbReference type="InterPro" id="IPR011049">
    <property type="entry name" value="Serralysin-like_metalloprot_C"/>
</dbReference>
<dbReference type="Gene3D" id="3.30.1300.30">
    <property type="entry name" value="GSPII I/J protein-like"/>
    <property type="match status" value="1"/>
</dbReference>
<evidence type="ECO:0000256" key="4">
    <source>
        <dbReference type="ARBA" id="ARBA00022448"/>
    </source>
</evidence>
<feature type="domain" description="Trimeric autotransporter adhesin YadA-like stalk" evidence="12">
    <location>
        <begin position="1377"/>
        <end position="1412"/>
    </location>
</feature>
<comment type="caution">
    <text evidence="14">The sequence shown here is derived from an EMBL/GenBank/DDBJ whole genome shotgun (WGS) entry which is preliminary data.</text>
</comment>
<dbReference type="SUPFAM" id="SSF101967">
    <property type="entry name" value="Adhesin YadA, collagen-binding domain"/>
    <property type="match status" value="3"/>
</dbReference>
<proteinExistence type="inferred from homology"/>
<keyword evidence="10" id="KW-0998">Cell outer membrane</keyword>
<keyword evidence="6" id="KW-0812">Transmembrane</keyword>
<evidence type="ECO:0000256" key="3">
    <source>
        <dbReference type="ARBA" id="ARBA00005848"/>
    </source>
</evidence>
<dbReference type="RefSeq" id="WP_354015027.1">
    <property type="nucleotide sequence ID" value="NZ_JBEPMU010000005.1"/>
</dbReference>
<keyword evidence="8" id="KW-0653">Protein transport</keyword>
<accession>A0ABV2JXU1</accession>
<reference evidence="14 15" key="1">
    <citation type="submission" date="2024-06" db="EMBL/GenBank/DDBJ databases">
        <title>Sorghum-associated microbial communities from plants grown in Nebraska, USA.</title>
        <authorList>
            <person name="Schachtman D."/>
        </authorList>
    </citation>
    <scope>NUCLEOTIDE SEQUENCE [LARGE SCALE GENOMIC DNA]</scope>
    <source>
        <strain evidence="14 15">1073</strain>
    </source>
</reference>
<evidence type="ECO:0000259" key="13">
    <source>
        <dbReference type="Pfam" id="PF13018"/>
    </source>
</evidence>
<name>A0ABV2JXU1_9GAMM</name>
<protein>
    <submittedName>
        <fullName evidence="14">Autotransporter adhesin</fullName>
    </submittedName>
</protein>
<keyword evidence="4" id="KW-0813">Transport</keyword>
<evidence type="ECO:0000313" key="15">
    <source>
        <dbReference type="Proteomes" id="UP001549184"/>
    </source>
</evidence>
<dbReference type="Gene3D" id="2.60.40.4050">
    <property type="match status" value="1"/>
</dbReference>
<dbReference type="InterPro" id="IPR008635">
    <property type="entry name" value="Coiled_stalk_dom"/>
</dbReference>
<evidence type="ECO:0000256" key="10">
    <source>
        <dbReference type="ARBA" id="ARBA00023237"/>
    </source>
</evidence>
<evidence type="ECO:0000256" key="5">
    <source>
        <dbReference type="ARBA" id="ARBA00022452"/>
    </source>
</evidence>
<evidence type="ECO:0000259" key="11">
    <source>
        <dbReference type="Pfam" id="PF03895"/>
    </source>
</evidence>
<keyword evidence="15" id="KW-1185">Reference proteome</keyword>
<keyword evidence="7" id="KW-0732">Signal</keyword>
<evidence type="ECO:0000256" key="2">
    <source>
        <dbReference type="ARBA" id="ARBA00004442"/>
    </source>
</evidence>
<evidence type="ECO:0000256" key="1">
    <source>
        <dbReference type="ARBA" id="ARBA00004241"/>
    </source>
</evidence>
<keyword evidence="5" id="KW-1134">Transmembrane beta strand</keyword>
<comment type="subcellular location">
    <subcellularLocation>
        <location evidence="2">Cell outer membrane</location>
    </subcellularLocation>
    <subcellularLocation>
        <location evidence="1">Cell surface</location>
    </subcellularLocation>
</comment>
<dbReference type="InterPro" id="IPR005594">
    <property type="entry name" value="YadA_C"/>
</dbReference>
<dbReference type="Gene3D" id="1.20.5.2280">
    <property type="match status" value="1"/>
</dbReference>
<dbReference type="InterPro" id="IPR024973">
    <property type="entry name" value="ESPR"/>
</dbReference>
<gene>
    <name evidence="14" type="ORF">ABIC75_003377</name>
</gene>
<dbReference type="EMBL" id="JBEPMU010000005">
    <property type="protein sequence ID" value="MET3653640.1"/>
    <property type="molecule type" value="Genomic_DNA"/>
</dbReference>
<feature type="domain" description="ESPR" evidence="13">
    <location>
        <begin position="1"/>
        <end position="31"/>
    </location>
</feature>
<evidence type="ECO:0000313" key="14">
    <source>
        <dbReference type="EMBL" id="MET3653640.1"/>
    </source>
</evidence>
<dbReference type="Proteomes" id="UP001549184">
    <property type="component" value="Unassembled WGS sequence"/>
</dbReference>
<dbReference type="Gene3D" id="6.10.250.2040">
    <property type="match status" value="2"/>
</dbReference>
<dbReference type="Pfam" id="PF05662">
    <property type="entry name" value="YadA_stalk"/>
    <property type="match status" value="3"/>
</dbReference>
<comment type="similarity">
    <text evidence="3">Belongs to the autotransporter-2 (AT-2) (TC 1.B.40) family.</text>
</comment>
<organism evidence="14 15">
    <name type="scientific">Dyella japonica</name>
    <dbReference type="NCBI Taxonomy" id="231455"/>
    <lineage>
        <taxon>Bacteria</taxon>
        <taxon>Pseudomonadati</taxon>
        <taxon>Pseudomonadota</taxon>
        <taxon>Gammaproteobacteria</taxon>
        <taxon>Lysobacterales</taxon>
        <taxon>Rhodanobacteraceae</taxon>
        <taxon>Dyella</taxon>
    </lineage>
</organism>
<dbReference type="Gene3D" id="2.150.10.10">
    <property type="entry name" value="Serralysin-like metalloprotease, C-terminal"/>
    <property type="match status" value="1"/>
</dbReference>